<dbReference type="AlphaFoldDB" id="A0A7W8G7M1"/>
<keyword evidence="3" id="KW-0645">Protease</keyword>
<protein>
    <submittedName>
        <fullName evidence="3">Membrane protease YdiL (CAAX protease family)</fullName>
    </submittedName>
</protein>
<name>A0A7W8G7M1_9SPIR</name>
<dbReference type="GO" id="GO:0004175">
    <property type="term" value="F:endopeptidase activity"/>
    <property type="evidence" value="ECO:0007669"/>
    <property type="project" value="UniProtKB-ARBA"/>
</dbReference>
<proteinExistence type="predicted"/>
<evidence type="ECO:0000313" key="3">
    <source>
        <dbReference type="EMBL" id="MBB5225201.1"/>
    </source>
</evidence>
<feature type="transmembrane region" description="Helical" evidence="1">
    <location>
        <begin position="12"/>
        <end position="36"/>
    </location>
</feature>
<keyword evidence="4" id="KW-1185">Reference proteome</keyword>
<dbReference type="GO" id="GO:0080120">
    <property type="term" value="P:CAAX-box protein maturation"/>
    <property type="evidence" value="ECO:0007669"/>
    <property type="project" value="UniProtKB-ARBA"/>
</dbReference>
<gene>
    <name evidence="3" type="ORF">HNP76_000545</name>
</gene>
<keyword evidence="1" id="KW-0812">Transmembrane</keyword>
<dbReference type="Proteomes" id="UP000518887">
    <property type="component" value="Unassembled WGS sequence"/>
</dbReference>
<sequence length="202" mass="22951">MERQSEVVAQYPLSVFLTGALALLIYLFAVKGVVFGEPFEKVRRPFFESFYNYSSNSLVCFGFLCLCTALLEIIAYFSGIDSGIKNIVFPDSFLGKLNFLLGVIAAAFYEEVIYRFYLPRSFKEMLSKKFGDNPRLSLFCEGLALLLFSMGHLYLGILGFINALLCGAALRLCMIRTQSLWIPFIIHTLYNLLSFLIAWKVF</sequence>
<dbReference type="RefSeq" id="WP_184657252.1">
    <property type="nucleotide sequence ID" value="NZ_CP031518.1"/>
</dbReference>
<dbReference type="EMBL" id="JACHFQ010000002">
    <property type="protein sequence ID" value="MBB5225201.1"/>
    <property type="molecule type" value="Genomic_DNA"/>
</dbReference>
<feature type="transmembrane region" description="Helical" evidence="1">
    <location>
        <begin position="181"/>
        <end position="199"/>
    </location>
</feature>
<keyword evidence="3" id="KW-0378">Hydrolase</keyword>
<dbReference type="GO" id="GO:0006508">
    <property type="term" value="P:proteolysis"/>
    <property type="evidence" value="ECO:0007669"/>
    <property type="project" value="UniProtKB-KW"/>
</dbReference>
<keyword evidence="1" id="KW-1133">Transmembrane helix</keyword>
<dbReference type="InterPro" id="IPR003675">
    <property type="entry name" value="Rce1/LyrA-like_dom"/>
</dbReference>
<keyword evidence="1" id="KW-0472">Membrane</keyword>
<accession>A0A7W8G7M1</accession>
<evidence type="ECO:0000259" key="2">
    <source>
        <dbReference type="Pfam" id="PF02517"/>
    </source>
</evidence>
<organism evidence="3 4">
    <name type="scientific">Treponema ruminis</name>
    <dbReference type="NCBI Taxonomy" id="744515"/>
    <lineage>
        <taxon>Bacteria</taxon>
        <taxon>Pseudomonadati</taxon>
        <taxon>Spirochaetota</taxon>
        <taxon>Spirochaetia</taxon>
        <taxon>Spirochaetales</taxon>
        <taxon>Treponemataceae</taxon>
        <taxon>Treponema</taxon>
    </lineage>
</organism>
<feature type="transmembrane region" description="Helical" evidence="1">
    <location>
        <begin position="57"/>
        <end position="77"/>
    </location>
</feature>
<evidence type="ECO:0000313" key="4">
    <source>
        <dbReference type="Proteomes" id="UP000518887"/>
    </source>
</evidence>
<feature type="domain" description="CAAX prenyl protease 2/Lysostaphin resistance protein A-like" evidence="2">
    <location>
        <begin position="97"/>
        <end position="193"/>
    </location>
</feature>
<dbReference type="Pfam" id="PF02517">
    <property type="entry name" value="Rce1-like"/>
    <property type="match status" value="1"/>
</dbReference>
<comment type="caution">
    <text evidence="3">The sequence shown here is derived from an EMBL/GenBank/DDBJ whole genome shotgun (WGS) entry which is preliminary data.</text>
</comment>
<evidence type="ECO:0000256" key="1">
    <source>
        <dbReference type="SAM" id="Phobius"/>
    </source>
</evidence>
<feature type="transmembrane region" description="Helical" evidence="1">
    <location>
        <begin position="97"/>
        <end position="117"/>
    </location>
</feature>
<reference evidence="3 4" key="1">
    <citation type="submission" date="2020-08" db="EMBL/GenBank/DDBJ databases">
        <title>Genomic Encyclopedia of Type Strains, Phase IV (KMG-IV): sequencing the most valuable type-strain genomes for metagenomic binning, comparative biology and taxonomic classification.</title>
        <authorList>
            <person name="Goeker M."/>
        </authorList>
    </citation>
    <scope>NUCLEOTIDE SEQUENCE [LARGE SCALE GENOMIC DNA]</scope>
    <source>
        <strain evidence="3 4">DSM 103462</strain>
    </source>
</reference>